<reference evidence="3 4" key="1">
    <citation type="submission" date="2023-09" db="EMBL/GenBank/DDBJ databases">
        <authorList>
            <person name="Rey-Velasco X."/>
        </authorList>
    </citation>
    <scope>NUCLEOTIDE SEQUENCE [LARGE SCALE GENOMIC DNA]</scope>
    <source>
        <strain evidence="3 4">W409</strain>
    </source>
</reference>
<protein>
    <submittedName>
        <fullName evidence="3">DUF3466 family protein</fullName>
    </submittedName>
</protein>
<name>A0AAW8R035_9ALTE</name>
<evidence type="ECO:0000313" key="3">
    <source>
        <dbReference type="EMBL" id="MDT0581573.1"/>
    </source>
</evidence>
<evidence type="ECO:0000313" key="4">
    <source>
        <dbReference type="Proteomes" id="UP001249020"/>
    </source>
</evidence>
<feature type="transmembrane region" description="Helical" evidence="1">
    <location>
        <begin position="538"/>
        <end position="555"/>
    </location>
</feature>
<feature type="chain" id="PRO_5043320059" evidence="2">
    <location>
        <begin position="22"/>
        <end position="559"/>
    </location>
</feature>
<dbReference type="InterPro" id="IPR022562">
    <property type="entry name" value="DUF3466"/>
</dbReference>
<keyword evidence="2" id="KW-0732">Signal</keyword>
<dbReference type="AlphaFoldDB" id="A0AAW8R035"/>
<evidence type="ECO:0000256" key="2">
    <source>
        <dbReference type="SAM" id="SignalP"/>
    </source>
</evidence>
<dbReference type="EMBL" id="JAVRIE010000001">
    <property type="protein sequence ID" value="MDT0581573.1"/>
    <property type="molecule type" value="Genomic_DNA"/>
</dbReference>
<gene>
    <name evidence="3" type="ORF">RM544_03410</name>
</gene>
<organism evidence="3 4">
    <name type="scientific">Brumicola blandensis</name>
    <dbReference type="NCBI Taxonomy" id="3075611"/>
    <lineage>
        <taxon>Bacteria</taxon>
        <taxon>Pseudomonadati</taxon>
        <taxon>Pseudomonadota</taxon>
        <taxon>Gammaproteobacteria</taxon>
        <taxon>Alteromonadales</taxon>
        <taxon>Alteromonadaceae</taxon>
        <taxon>Brumicola</taxon>
    </lineage>
</organism>
<keyword evidence="1" id="KW-0812">Transmembrane</keyword>
<dbReference type="RefSeq" id="WP_311360355.1">
    <property type="nucleotide sequence ID" value="NZ_JAVRIE010000001.1"/>
</dbReference>
<sequence length="559" mass="60557">MKFTRLASAVVLATTSLPILAASYTVTELPARELSENQYASSIDNTGLVLTTFQNNYNPPIDLRLIDLDSDFFAAALTDIDAVRNGDPNLSDYNFLTNYVRTGSSNFSVLTQQLGQFLGYKYVNDSFEYIKAFDEESDELGGFSFSMETTLRDSTNGTHIIGNTEGPNRIIEYTNENGDVLTYNVFDFDRRGFVQVGDTTVGLVPADTTLGGSSLVNSINQNYVVAGVGSVAPSDALVLANANCLDEETRGDQPVEVCQARLRTSTSSTGAVSRRSGLWTERATLWSLDVEGNIIDTTVYGTLVTDEEEIANAGTSQALDVNVNGVAVGVASLKIGEDQLFSTAAAIFQNGVVTRMIEDDDLLPNSALHINDNNFVTGVRSERINNVSRSRMYVYNLSTDDIDFVDGFFVSSSTLPRAMNNENIIVGSADVDVVTGTTQRPTAGFMYDIGSQTFTNLNDLLPCGTDYNIIEALDINDSNVIMASASTKRPVRNVRGEILTDDDGNEVLTDTVVAVMLNPTGAEPSDCSADEDTLERQGASTGVLMFAMLFVASIFRRRK</sequence>
<comment type="caution">
    <text evidence="3">The sequence shown here is derived from an EMBL/GenBank/DDBJ whole genome shotgun (WGS) entry which is preliminary data.</text>
</comment>
<keyword evidence="1" id="KW-0472">Membrane</keyword>
<dbReference type="Pfam" id="PF11949">
    <property type="entry name" value="DUF3466"/>
    <property type="match status" value="1"/>
</dbReference>
<keyword evidence="4" id="KW-1185">Reference proteome</keyword>
<feature type="signal peptide" evidence="2">
    <location>
        <begin position="1"/>
        <end position="21"/>
    </location>
</feature>
<evidence type="ECO:0000256" key="1">
    <source>
        <dbReference type="SAM" id="Phobius"/>
    </source>
</evidence>
<dbReference type="Proteomes" id="UP001249020">
    <property type="component" value="Unassembled WGS sequence"/>
</dbReference>
<keyword evidence="1" id="KW-1133">Transmembrane helix</keyword>
<proteinExistence type="predicted"/>
<accession>A0AAW8R035</accession>